<dbReference type="RefSeq" id="WP_126449133.1">
    <property type="nucleotide sequence ID" value="NZ_AP018553.1"/>
</dbReference>
<sequence>MSKSYTKWKCGFCENQIAWEEPFTYMSNKTVVHFTCLKDRALRTPKGDQETLRAVLDSLEEELTSIQNYKARLSKITNDEVRKVLDQAEKDAEKNAGILTRMIEKLSNVLES</sequence>
<proteinExistence type="predicted"/>
<reference evidence="2" key="4">
    <citation type="submission" date="2020-09" db="EMBL/GenBank/DDBJ databases">
        <authorList>
            <person name="Sun Q."/>
            <person name="Ohkuma M."/>
        </authorList>
    </citation>
    <scope>NUCLEOTIDE SEQUENCE</scope>
    <source>
        <strain evidence="2">JCM 31740</strain>
    </source>
</reference>
<gene>
    <name evidence="2" type="ORF">GCM10007116_15930</name>
    <name evidence="1" type="ORF">HS1genome_0200</name>
</gene>
<dbReference type="KEGG" id="sacd:HS1genome_0200"/>
<dbReference type="Proteomes" id="UP000616143">
    <property type="component" value="Unassembled WGS sequence"/>
</dbReference>
<dbReference type="Proteomes" id="UP000276741">
    <property type="component" value="Chromosome"/>
</dbReference>
<organism evidence="1 3">
    <name type="scientific">Sulfodiicoccus acidiphilus</name>
    <dbReference type="NCBI Taxonomy" id="1670455"/>
    <lineage>
        <taxon>Archaea</taxon>
        <taxon>Thermoproteota</taxon>
        <taxon>Thermoprotei</taxon>
        <taxon>Sulfolobales</taxon>
        <taxon>Sulfolobaceae</taxon>
        <taxon>Sulfodiicoccus</taxon>
    </lineage>
</organism>
<evidence type="ECO:0008006" key="4">
    <source>
        <dbReference type="Google" id="ProtNLM"/>
    </source>
</evidence>
<reference evidence="1" key="3">
    <citation type="journal article" date="2019" name="BMC Res. Notes">
        <title>Complete genome sequence of the Sulfodiicoccus acidiphilus strain HS-1T, the first crenarchaeon that lacks polB3, isolated from an acidic hot spring in Ohwaku-dani, Hakone, Japan.</title>
        <authorList>
            <person name="Sakai H.D."/>
            <person name="Kurosawa N."/>
        </authorList>
    </citation>
    <scope>NUCLEOTIDE SEQUENCE</scope>
    <source>
        <strain evidence="1">HS-1</strain>
    </source>
</reference>
<dbReference type="InterPro" id="IPR018686">
    <property type="entry name" value="DUF2175"/>
</dbReference>
<evidence type="ECO:0000313" key="1">
    <source>
        <dbReference type="EMBL" id="BBD71811.1"/>
    </source>
</evidence>
<dbReference type="OrthoDB" id="57156at2157"/>
<dbReference type="AlphaFoldDB" id="A0A348B0V9"/>
<dbReference type="EMBL" id="BMQS01000014">
    <property type="protein sequence ID" value="GGT99333.1"/>
    <property type="molecule type" value="Genomic_DNA"/>
</dbReference>
<protein>
    <recommendedName>
        <fullName evidence="4">DUF2175 domain-containing protein</fullName>
    </recommendedName>
</protein>
<keyword evidence="3" id="KW-1185">Reference proteome</keyword>
<name>A0A348B0V9_9CREN</name>
<evidence type="ECO:0000313" key="2">
    <source>
        <dbReference type="EMBL" id="GGT99333.1"/>
    </source>
</evidence>
<reference evidence="2" key="1">
    <citation type="journal article" date="2014" name="Int. J. Syst. Evol. Microbiol.">
        <title>Complete genome sequence of Corynebacterium casei LMG S-19264T (=DSM 44701T), isolated from a smear-ripened cheese.</title>
        <authorList>
            <consortium name="US DOE Joint Genome Institute (JGI-PGF)"/>
            <person name="Walter F."/>
            <person name="Albersmeier A."/>
            <person name="Kalinowski J."/>
            <person name="Ruckert C."/>
        </authorList>
    </citation>
    <scope>NUCLEOTIDE SEQUENCE</scope>
    <source>
        <strain evidence="2">JCM 31740</strain>
    </source>
</reference>
<evidence type="ECO:0000313" key="3">
    <source>
        <dbReference type="Proteomes" id="UP000276741"/>
    </source>
</evidence>
<accession>A0A348B0V9</accession>
<dbReference type="EMBL" id="AP018553">
    <property type="protein sequence ID" value="BBD71811.1"/>
    <property type="molecule type" value="Genomic_DNA"/>
</dbReference>
<dbReference type="Gene3D" id="6.10.140.1960">
    <property type="match status" value="1"/>
</dbReference>
<reference evidence="3" key="2">
    <citation type="submission" date="2018-04" db="EMBL/GenBank/DDBJ databases">
        <title>Complete genome sequence of Sulfodiicoccus acidiphilus strain HS-1.</title>
        <authorList>
            <person name="Sakai H.D."/>
            <person name="Kurosawa N."/>
        </authorList>
    </citation>
    <scope>NUCLEOTIDE SEQUENCE [LARGE SCALE GENOMIC DNA]</scope>
    <source>
        <strain evidence="3">HS-1</strain>
    </source>
</reference>
<dbReference type="Pfam" id="PF09943">
    <property type="entry name" value="DUF2175"/>
    <property type="match status" value="1"/>
</dbReference>
<dbReference type="GeneID" id="38665696"/>